<protein>
    <submittedName>
        <fullName evidence="2">Uncharacterized protein</fullName>
    </submittedName>
</protein>
<accession>A0ABY0G9Z4</accession>
<sequence>MFTSNDSEIDAMLAPTSHTDPLTTPKVNRPHKRRRSRELPQSERPTLRPHADSSNGQISLAPKRDEKRYLNDTADKQKESGVHKAKRQRTSGVYDSASNNEIRRPPDQEETRQQPKQTTGWSSTDTIVPRRDQRVDIVTLQPVIFGVASSPPNALRSFKLNGHLTPAQSSLVPQNPASPPFTSYKSLEGGFASLLDDNESVLKNFVKTKEELFRKPAAGDVKQTLAHNPRRKKAFDVWKDVSLSSDMIKPISKAPDLLTDVVGTQICEARLRKKPWEIGQEPGAIVRRRCKRMRVEEGEHYHPNVKNFRFSCKRKAEDDLREGSSKRVKMLGDQPFPLVGNGESQSSPVQEFTSKYFTEVAKPLPSENLKELPDAVASDQKDPLGCKDIYSLAKAQQMPVAESEPILNDKSYLPEIDNETSTRQPQTSEDDGKVFTLARSSSPGLQYTADEPSQCEESFTDDEAAFRDLNNHRAPSPAAGGVVASGAASTIVPTVPSWIVEGSQYSIGIDVAYSEGYDTEYPRNYEHYLAQFTARPAFPRAKEYEYSPMPEMLDVEIINRRLNWVVPDNGEAPRLLRGLPVPPFHIDSELARCVRFAQSDSQKRVDWRIHPNHVAEIIQRTNFYGMELLISRGFMRISCPPTIDEFELAMATRLAHASFGKDPVAYIAGDVRALAEYLVEDIPSAMSLIPKEEKDHFSDFSKFYRVKLAEKYPPLDAVSLATWRLLLKGELGQPSLKAQSLRYVIDSIEQQTTQALSDGKDLQSLVDETSVEDVQPKNEDVTSRDSCGGSDHGMNGGNLEDGFGWAIGKRNADIWSLDCIQAWEDFTTSPDYQSDNQGAVGSFPGLIYDSVAEGTLHSMADLYSSHTFWSDQNSNVPWNSAQDVSALSIDDISSVAPTVESFYRQKTGTPFDDGIETNEWL</sequence>
<feature type="compositionally biased region" description="Basic and acidic residues" evidence="1">
    <location>
        <begin position="37"/>
        <end position="51"/>
    </location>
</feature>
<evidence type="ECO:0000313" key="2">
    <source>
        <dbReference type="EMBL" id="RYN98906.1"/>
    </source>
</evidence>
<evidence type="ECO:0000256" key="1">
    <source>
        <dbReference type="SAM" id="MobiDB-lite"/>
    </source>
</evidence>
<evidence type="ECO:0000313" key="3">
    <source>
        <dbReference type="Proteomes" id="UP000293195"/>
    </source>
</evidence>
<feature type="region of interest" description="Disordered" evidence="1">
    <location>
        <begin position="769"/>
        <end position="795"/>
    </location>
</feature>
<feature type="compositionally biased region" description="Basic and acidic residues" evidence="1">
    <location>
        <begin position="774"/>
        <end position="783"/>
    </location>
</feature>
<organism evidence="2 3">
    <name type="scientific">Alternaria tenuissima</name>
    <dbReference type="NCBI Taxonomy" id="119927"/>
    <lineage>
        <taxon>Eukaryota</taxon>
        <taxon>Fungi</taxon>
        <taxon>Dikarya</taxon>
        <taxon>Ascomycota</taxon>
        <taxon>Pezizomycotina</taxon>
        <taxon>Dothideomycetes</taxon>
        <taxon>Pleosporomycetidae</taxon>
        <taxon>Pleosporales</taxon>
        <taxon>Pleosporineae</taxon>
        <taxon>Pleosporaceae</taxon>
        <taxon>Alternaria</taxon>
        <taxon>Alternaria sect. Alternaria</taxon>
        <taxon>Alternaria alternata complex</taxon>
    </lineage>
</organism>
<comment type="caution">
    <text evidence="2">The sequence shown here is derived from an EMBL/GenBank/DDBJ whole genome shotgun (WGS) entry which is preliminary data.</text>
</comment>
<feature type="compositionally biased region" description="Polar residues" evidence="1">
    <location>
        <begin position="90"/>
        <end position="100"/>
    </location>
</feature>
<dbReference type="EMBL" id="PDXF01000023">
    <property type="protein sequence ID" value="RYN98906.1"/>
    <property type="molecule type" value="Genomic_DNA"/>
</dbReference>
<feature type="compositionally biased region" description="Polar residues" evidence="1">
    <location>
        <begin position="16"/>
        <end position="26"/>
    </location>
</feature>
<feature type="compositionally biased region" description="Polar residues" evidence="1">
    <location>
        <begin position="114"/>
        <end position="126"/>
    </location>
</feature>
<name>A0ABY0G9Z4_9PLEO</name>
<feature type="compositionally biased region" description="Basic and acidic residues" evidence="1">
    <location>
        <begin position="62"/>
        <end position="82"/>
    </location>
</feature>
<proteinExistence type="predicted"/>
<feature type="region of interest" description="Disordered" evidence="1">
    <location>
        <begin position="1"/>
        <end position="128"/>
    </location>
</feature>
<keyword evidence="3" id="KW-1185">Reference proteome</keyword>
<reference evidence="3" key="1">
    <citation type="journal article" date="2019" name="bioRxiv">
        <title>Genomics, evolutionary history and diagnostics of the Alternaria alternata species group including apple and Asian pear pathotypes.</title>
        <authorList>
            <person name="Armitage A.D."/>
            <person name="Cockerton H.M."/>
            <person name="Sreenivasaprasad S."/>
            <person name="Woodhall J.W."/>
            <person name="Lane C.R."/>
            <person name="Harrison R.J."/>
            <person name="Clarkson J.P."/>
        </authorList>
    </citation>
    <scope>NUCLEOTIDE SEQUENCE [LARGE SCALE GENOMIC DNA]</scope>
    <source>
        <strain evidence="3">FERA 635</strain>
    </source>
</reference>
<dbReference type="Proteomes" id="UP000293195">
    <property type="component" value="Unassembled WGS sequence"/>
</dbReference>
<feature type="compositionally biased region" description="Basic and acidic residues" evidence="1">
    <location>
        <begin position="101"/>
        <end position="113"/>
    </location>
</feature>
<gene>
    <name evidence="2" type="ORF">AA0119_g6755</name>
</gene>